<organism evidence="1 2">
    <name type="scientific">Panagrolaimus sp. PS1159</name>
    <dbReference type="NCBI Taxonomy" id="55785"/>
    <lineage>
        <taxon>Eukaryota</taxon>
        <taxon>Metazoa</taxon>
        <taxon>Ecdysozoa</taxon>
        <taxon>Nematoda</taxon>
        <taxon>Chromadorea</taxon>
        <taxon>Rhabditida</taxon>
        <taxon>Tylenchina</taxon>
        <taxon>Panagrolaimomorpha</taxon>
        <taxon>Panagrolaimoidea</taxon>
        <taxon>Panagrolaimidae</taxon>
        <taxon>Panagrolaimus</taxon>
    </lineage>
</organism>
<accession>A0AC35FZ00</accession>
<reference evidence="2" key="1">
    <citation type="submission" date="2022-11" db="UniProtKB">
        <authorList>
            <consortium name="WormBaseParasite"/>
        </authorList>
    </citation>
    <scope>IDENTIFICATION</scope>
</reference>
<evidence type="ECO:0000313" key="1">
    <source>
        <dbReference type="Proteomes" id="UP000887580"/>
    </source>
</evidence>
<protein>
    <submittedName>
        <fullName evidence="2">Transmembrane protein</fullName>
    </submittedName>
</protein>
<dbReference type="WBParaSite" id="PS1159_v2.g22411.t1">
    <property type="protein sequence ID" value="PS1159_v2.g22411.t1"/>
    <property type="gene ID" value="PS1159_v2.g22411"/>
</dbReference>
<proteinExistence type="predicted"/>
<sequence length="112" mass="12781">MENETYDPSNPKYRIACGCHVTTGTKIICWLYFLVYVLVVIQRAINFPHLPMIFVGIVIVPLSILIFSSGLYAVKKEKPIWLIPLLIALVCVLKWGKEIKDLFYFASIASFL</sequence>
<evidence type="ECO:0000313" key="2">
    <source>
        <dbReference type="WBParaSite" id="PS1159_v2.g22411.t1"/>
    </source>
</evidence>
<dbReference type="Proteomes" id="UP000887580">
    <property type="component" value="Unplaced"/>
</dbReference>
<name>A0AC35FZ00_9BILA</name>